<evidence type="ECO:0000313" key="1">
    <source>
        <dbReference type="EMBL" id="QJA54299.1"/>
    </source>
</evidence>
<name>A0A6H2A3K3_9ZZZZ</name>
<organism evidence="1">
    <name type="scientific">viral metagenome</name>
    <dbReference type="NCBI Taxonomy" id="1070528"/>
    <lineage>
        <taxon>unclassified sequences</taxon>
        <taxon>metagenomes</taxon>
        <taxon>organismal metagenomes</taxon>
    </lineage>
</organism>
<protein>
    <submittedName>
        <fullName evidence="1">Uncharacterized protein</fullName>
    </submittedName>
</protein>
<dbReference type="EMBL" id="MT144494">
    <property type="protein sequence ID" value="QJA54299.1"/>
    <property type="molecule type" value="Genomic_DNA"/>
</dbReference>
<reference evidence="1" key="1">
    <citation type="submission" date="2020-03" db="EMBL/GenBank/DDBJ databases">
        <title>The deep terrestrial virosphere.</title>
        <authorList>
            <person name="Holmfeldt K."/>
            <person name="Nilsson E."/>
            <person name="Simone D."/>
            <person name="Lopez-Fernandez M."/>
            <person name="Wu X."/>
            <person name="de Brujin I."/>
            <person name="Lundin D."/>
            <person name="Andersson A."/>
            <person name="Bertilsson S."/>
            <person name="Dopson M."/>
        </authorList>
    </citation>
    <scope>NUCLEOTIDE SEQUENCE</scope>
    <source>
        <strain evidence="1">TM448A04598</strain>
    </source>
</reference>
<dbReference type="AlphaFoldDB" id="A0A6H2A3K3"/>
<sequence length="338" mass="38623">MHPLYSIINDVEKTHSGLGNAMAFSIICVKARECLLLVAPSGCGKSVITDTLAKIHPEAYPLLSITKARLSTFKDVFSNFRGVVLMDDMASAGSMYERKETLVAFSVLCYSHFISKHTFTSDFEITDFHGATVMNIQPAILAEIYTYPEWESLLREKTLRYYHLYRPTKPCQDSPSFKVDWGIDIDLVKKPDYRYKLYSKVEAIAGIQWGDARLQEHVSILLRASAALDKRQTVTNDDFALLHRLMKPMTVERYVMHKTGFEVGRWMDTNLAATLVEFASWKNISIDRIARDYKISPSTVYQLLSQIKEWFVASETMTKRLVPKPELKKVLKEAGVER</sequence>
<accession>A0A6H2A3K3</accession>
<proteinExistence type="predicted"/>
<gene>
    <name evidence="1" type="ORF">TM448A04598_0008</name>
</gene>